<dbReference type="STRING" id="435.A0U92_05585"/>
<dbReference type="Gene3D" id="3.40.50.150">
    <property type="entry name" value="Vaccinia Virus protein VP39"/>
    <property type="match status" value="1"/>
</dbReference>
<keyword evidence="3" id="KW-1185">Reference proteome</keyword>
<dbReference type="PANTHER" id="PTHR37426:SF1">
    <property type="entry name" value="RIBOSOMAL RNA LARGE SUBUNIT METHYLTRANSFERASE J"/>
    <property type="match status" value="1"/>
</dbReference>
<dbReference type="EC" id="2.1.1.266" evidence="1"/>
<dbReference type="Proteomes" id="UP000188937">
    <property type="component" value="Chromosome"/>
</dbReference>
<keyword evidence="1" id="KW-0949">S-adenosyl-L-methionine</keyword>
<reference evidence="2 3" key="1">
    <citation type="submission" date="2016-03" db="EMBL/GenBank/DDBJ databases">
        <title>Acetic acid bacteria sequencing.</title>
        <authorList>
            <person name="Brandt J."/>
            <person name="Jakob F."/>
            <person name="Vogel R.F."/>
        </authorList>
    </citation>
    <scope>NUCLEOTIDE SEQUENCE [LARGE SCALE GENOMIC DNA]</scope>
    <source>
        <strain evidence="2 3">TMW2.1153</strain>
    </source>
</reference>
<dbReference type="EMBL" id="CP014692">
    <property type="protein sequence ID" value="AQS84334.1"/>
    <property type="molecule type" value="Genomic_DNA"/>
</dbReference>
<comment type="subunit">
    <text evidence="1">Monomer.</text>
</comment>
<protein>
    <recommendedName>
        <fullName evidence="1">Ribosomal RNA large subunit methyltransferase J</fullName>
        <ecNumber evidence="1">2.1.1.266</ecNumber>
    </recommendedName>
    <alternativeName>
        <fullName evidence="1">23S rRNA (adenine(2030)-N6)-methyltransferase</fullName>
    </alternativeName>
    <alternativeName>
        <fullName evidence="1">23S rRNA m6A2030 methyltransferase</fullName>
    </alternativeName>
</protein>
<dbReference type="AlphaFoldDB" id="A0A1U9KEU1"/>
<organism evidence="2 3">
    <name type="scientific">Acetobacter aceti</name>
    <dbReference type="NCBI Taxonomy" id="435"/>
    <lineage>
        <taxon>Bacteria</taxon>
        <taxon>Pseudomonadati</taxon>
        <taxon>Pseudomonadota</taxon>
        <taxon>Alphaproteobacteria</taxon>
        <taxon>Acetobacterales</taxon>
        <taxon>Acetobacteraceae</taxon>
        <taxon>Acetobacter</taxon>
        <taxon>Acetobacter subgen. Acetobacter</taxon>
    </lineage>
</organism>
<dbReference type="KEGG" id="aace:A0U92_05585"/>
<dbReference type="InterPro" id="IPR007473">
    <property type="entry name" value="RlmJ"/>
</dbReference>
<keyword evidence="1" id="KW-0489">Methyltransferase</keyword>
<dbReference type="HAMAP" id="MF_00934">
    <property type="entry name" value="23SrRNA_methyltr_J"/>
    <property type="match status" value="1"/>
</dbReference>
<dbReference type="InterPro" id="IPR029063">
    <property type="entry name" value="SAM-dependent_MTases_sf"/>
</dbReference>
<dbReference type="RefSeq" id="WP_077812376.1">
    <property type="nucleotide sequence ID" value="NZ_CP014692.1"/>
</dbReference>
<feature type="active site" description="Proton acceptor" evidence="1">
    <location>
        <position position="168"/>
    </location>
</feature>
<feature type="binding site" evidence="1">
    <location>
        <begin position="146"/>
        <end position="147"/>
    </location>
    <ligand>
        <name>S-adenosyl-L-methionine</name>
        <dbReference type="ChEBI" id="CHEBI:59789"/>
    </ligand>
</feature>
<comment type="similarity">
    <text evidence="1">Belongs to the RlmJ family.</text>
</comment>
<dbReference type="GO" id="GO:0003723">
    <property type="term" value="F:RNA binding"/>
    <property type="evidence" value="ECO:0007669"/>
    <property type="project" value="UniProtKB-UniRule"/>
</dbReference>
<feature type="binding site" evidence="1">
    <location>
        <position position="121"/>
    </location>
    <ligand>
        <name>S-adenosyl-L-methionine</name>
        <dbReference type="ChEBI" id="CHEBI:59789"/>
    </ligand>
</feature>
<dbReference type="Pfam" id="PF04378">
    <property type="entry name" value="RsmJ"/>
    <property type="match status" value="1"/>
</dbReference>
<feature type="binding site" evidence="1">
    <location>
        <position position="103"/>
    </location>
    <ligand>
        <name>S-adenosyl-L-methionine</name>
        <dbReference type="ChEBI" id="CHEBI:59789"/>
    </ligand>
</feature>
<dbReference type="GO" id="GO:0036307">
    <property type="term" value="F:23S rRNA (adenine(2030)-N(6))-methyltransferase activity"/>
    <property type="evidence" value="ECO:0007669"/>
    <property type="project" value="UniProtKB-UniRule"/>
</dbReference>
<evidence type="ECO:0000313" key="3">
    <source>
        <dbReference type="Proteomes" id="UP000188937"/>
    </source>
</evidence>
<accession>A0A1U9KEU1</accession>
<proteinExistence type="inferred from homology"/>
<feature type="binding site" evidence="1">
    <location>
        <position position="41"/>
    </location>
    <ligand>
        <name>S-adenosyl-L-methionine</name>
        <dbReference type="ChEBI" id="CHEBI:59789"/>
    </ligand>
</feature>
<keyword evidence="1" id="KW-0694">RNA-binding</keyword>
<evidence type="ECO:0000256" key="1">
    <source>
        <dbReference type="HAMAP-Rule" id="MF_00934"/>
    </source>
</evidence>
<dbReference type="eggNOG" id="COG2961">
    <property type="taxonomic scope" value="Bacteria"/>
</dbReference>
<dbReference type="GO" id="GO:0070475">
    <property type="term" value="P:rRNA base methylation"/>
    <property type="evidence" value="ECO:0007669"/>
    <property type="project" value="UniProtKB-UniRule"/>
</dbReference>
<gene>
    <name evidence="1" type="primary">rlmJ</name>
    <name evidence="2" type="ORF">A0U92_05585</name>
</gene>
<evidence type="ECO:0000313" key="2">
    <source>
        <dbReference type="EMBL" id="AQS84334.1"/>
    </source>
</evidence>
<comment type="function">
    <text evidence="1">Specifically methylates the adenine in position 2030 of 23S rRNA.</text>
</comment>
<feature type="binding site" evidence="1">
    <location>
        <position position="168"/>
    </location>
    <ligand>
        <name>S-adenosyl-L-methionine</name>
        <dbReference type="ChEBI" id="CHEBI:59789"/>
    </ligand>
</feature>
<keyword evidence="1" id="KW-0698">rRNA processing</keyword>
<keyword evidence="1" id="KW-0808">Transferase</keyword>
<sequence length="283" mass="31605">MNYRHLYHAGNFADCMKHALLTALLHALSRKNTPFSVLDTHAGIGLYDLSSSQAEATGEWREGIGRLLDLPPDMPDLEPLEDWLALVRQVMKEYAGKMMYPGSPEIVLRALRPGDSLVCCELHPEDQRALRRLFHNNSTVSVHCRDAYEAVTALLPPKTARRGLVLIDPPFEERSEFTDLVKAVTTARQRFPSGIVAVWYPIKHRSPPRAFFNALQDTGQRNLLNLELTIRPPLDPGLLNGCGLLIANPPFKFDEEGAAILSALCKYLGDGNTESLVEWIVPE</sequence>
<feature type="site" description="Interaction with substrate rRNA" evidence="1">
    <location>
        <position position="3"/>
    </location>
</feature>
<comment type="catalytic activity">
    <reaction evidence="1">
        <text>adenosine(2030) in 23S rRNA + S-adenosyl-L-methionine = N(6)-methyladenosine(2030) in 23S rRNA + S-adenosyl-L-homocysteine + H(+)</text>
        <dbReference type="Rhea" id="RHEA:43736"/>
        <dbReference type="Rhea" id="RHEA-COMP:10668"/>
        <dbReference type="Rhea" id="RHEA-COMP:10669"/>
        <dbReference type="ChEBI" id="CHEBI:15378"/>
        <dbReference type="ChEBI" id="CHEBI:57856"/>
        <dbReference type="ChEBI" id="CHEBI:59789"/>
        <dbReference type="ChEBI" id="CHEBI:74411"/>
        <dbReference type="ChEBI" id="CHEBI:74449"/>
        <dbReference type="EC" id="2.1.1.266"/>
    </reaction>
</comment>
<dbReference type="OrthoDB" id="9791274at2"/>
<dbReference type="PANTHER" id="PTHR37426">
    <property type="entry name" value="RIBOSOMAL RNA LARGE SUBUNIT METHYLTRANSFERASE J"/>
    <property type="match status" value="1"/>
</dbReference>
<dbReference type="SUPFAM" id="SSF53335">
    <property type="entry name" value="S-adenosyl-L-methionine-dependent methyltransferases"/>
    <property type="match status" value="1"/>
</dbReference>
<name>A0A1U9KEU1_ACEAC</name>
<dbReference type="GO" id="GO:0005829">
    <property type="term" value="C:cytosol"/>
    <property type="evidence" value="ECO:0007669"/>
    <property type="project" value="TreeGrafter"/>
</dbReference>
<feature type="binding site" evidence="1">
    <location>
        <position position="18"/>
    </location>
    <ligand>
        <name>S-adenosyl-L-methionine</name>
        <dbReference type="ChEBI" id="CHEBI:59789"/>
    </ligand>
</feature>